<keyword evidence="4 6" id="KW-0479">Metal-binding</keyword>
<keyword evidence="6" id="KW-0561">Oxygen transport</keyword>
<accession>A0ABV8KVB4</accession>
<dbReference type="PIRSF" id="PIRSF002030">
    <property type="entry name" value="Globin_Protozoa/Cyanobacteria"/>
    <property type="match status" value="1"/>
</dbReference>
<gene>
    <name evidence="7" type="ORF">ACFOX0_29435</name>
</gene>
<dbReference type="CDD" id="cd00454">
    <property type="entry name" value="TrHb1_N"/>
    <property type="match status" value="1"/>
</dbReference>
<dbReference type="Gene3D" id="1.10.490.10">
    <property type="entry name" value="Globins"/>
    <property type="match status" value="1"/>
</dbReference>
<keyword evidence="5 6" id="KW-0408">Iron</keyword>
<evidence type="ECO:0000256" key="6">
    <source>
        <dbReference type="PIRNR" id="PIRNR002030"/>
    </source>
</evidence>
<evidence type="ECO:0000313" key="8">
    <source>
        <dbReference type="Proteomes" id="UP001595868"/>
    </source>
</evidence>
<organism evidence="7 8">
    <name type="scientific">Micromonospora zhanjiangensis</name>
    <dbReference type="NCBI Taxonomy" id="1522057"/>
    <lineage>
        <taxon>Bacteria</taxon>
        <taxon>Bacillati</taxon>
        <taxon>Actinomycetota</taxon>
        <taxon>Actinomycetes</taxon>
        <taxon>Micromonosporales</taxon>
        <taxon>Micromonosporaceae</taxon>
        <taxon>Micromonospora</taxon>
    </lineage>
</organism>
<comment type="caution">
    <text evidence="7">The sequence shown here is derived from an EMBL/GenBank/DDBJ whole genome shotgun (WGS) entry which is preliminary data.</text>
</comment>
<keyword evidence="3 6" id="KW-0349">Heme</keyword>
<dbReference type="Proteomes" id="UP001595868">
    <property type="component" value="Unassembled WGS sequence"/>
</dbReference>
<comment type="similarity">
    <text evidence="1 6">Belongs to the truncated hemoglobin family. Group I subfamily.</text>
</comment>
<evidence type="ECO:0000313" key="7">
    <source>
        <dbReference type="EMBL" id="MFC4110034.1"/>
    </source>
</evidence>
<evidence type="ECO:0000256" key="1">
    <source>
        <dbReference type="ARBA" id="ARBA00009660"/>
    </source>
</evidence>
<evidence type="ECO:0000256" key="5">
    <source>
        <dbReference type="ARBA" id="ARBA00023004"/>
    </source>
</evidence>
<keyword evidence="2 6" id="KW-0813">Transport</keyword>
<name>A0ABV8KVB4_9ACTN</name>
<evidence type="ECO:0000256" key="2">
    <source>
        <dbReference type="ARBA" id="ARBA00022448"/>
    </source>
</evidence>
<reference evidence="8" key="1">
    <citation type="journal article" date="2019" name="Int. J. Syst. Evol. Microbiol.">
        <title>The Global Catalogue of Microorganisms (GCM) 10K type strain sequencing project: providing services to taxonomists for standard genome sequencing and annotation.</title>
        <authorList>
            <consortium name="The Broad Institute Genomics Platform"/>
            <consortium name="The Broad Institute Genome Sequencing Center for Infectious Disease"/>
            <person name="Wu L."/>
            <person name="Ma J."/>
        </authorList>
    </citation>
    <scope>NUCLEOTIDE SEQUENCE [LARGE SCALE GENOMIC DNA]</scope>
    <source>
        <strain evidence="8">2902at01</strain>
    </source>
</reference>
<dbReference type="Pfam" id="PF01152">
    <property type="entry name" value="Bac_globin"/>
    <property type="match status" value="1"/>
</dbReference>
<dbReference type="SUPFAM" id="SSF46458">
    <property type="entry name" value="Globin-like"/>
    <property type="match status" value="1"/>
</dbReference>
<comment type="cofactor">
    <cofactor evidence="6">
        <name>heme</name>
        <dbReference type="ChEBI" id="CHEBI:30413"/>
    </cofactor>
</comment>
<evidence type="ECO:0000256" key="4">
    <source>
        <dbReference type="ARBA" id="ARBA00022723"/>
    </source>
</evidence>
<dbReference type="InterPro" id="IPR009050">
    <property type="entry name" value="Globin-like_sf"/>
</dbReference>
<evidence type="ECO:0000256" key="3">
    <source>
        <dbReference type="ARBA" id="ARBA00022617"/>
    </source>
</evidence>
<dbReference type="InterPro" id="IPR001486">
    <property type="entry name" value="Hemoglobin_trunc"/>
</dbReference>
<dbReference type="RefSeq" id="WP_377552157.1">
    <property type="nucleotide sequence ID" value="NZ_JBHSBN010000032.1"/>
</dbReference>
<sequence length="137" mass="14677">MTDTETSTTGAVPAASHYERIGGAASVKAAVELFYKRVLADPDLAPYFGDTDMEQQRRHMVLMLTTVLGGPNNYAGRSLPEAHKPLHIPDEHYDKVGAHLVGTLTELGVPADILGAVQDILAQVRDQVVSDGNRVGV</sequence>
<protein>
    <recommendedName>
        <fullName evidence="6">Group 1 truncated hemoglobin</fullName>
    </recommendedName>
</protein>
<keyword evidence="8" id="KW-1185">Reference proteome</keyword>
<dbReference type="EMBL" id="JBHSBN010000032">
    <property type="protein sequence ID" value="MFC4110034.1"/>
    <property type="molecule type" value="Genomic_DNA"/>
</dbReference>
<proteinExistence type="inferred from homology"/>
<dbReference type="InterPro" id="IPR016339">
    <property type="entry name" value="Hemoglobin_trunc_I"/>
</dbReference>
<dbReference type="InterPro" id="IPR012292">
    <property type="entry name" value="Globin/Proto"/>
</dbReference>